<name>I3ZY50_ORNRL</name>
<reference evidence="1 2" key="1">
    <citation type="submission" date="2012-06" db="EMBL/GenBank/DDBJ databases">
        <title>The complete genome of Ornithobacterium rhinotracheale DSM 15997.</title>
        <authorList>
            <consortium name="US DOE Joint Genome Institute (JGI-PGF)"/>
            <person name="Lucas S."/>
            <person name="Copeland A."/>
            <person name="Lapidus A."/>
            <person name="Goodwin L."/>
            <person name="Pitluck S."/>
            <person name="Peters L."/>
            <person name="Mikhailova N."/>
            <person name="Teshima H."/>
            <person name="Kyrpides N."/>
            <person name="Mavromatis K."/>
            <person name="Pagani I."/>
            <person name="Ivanova N."/>
            <person name="Ovchinnikova G."/>
            <person name="Zeytun A."/>
            <person name="Detter J.C."/>
            <person name="Han C."/>
            <person name="Land M."/>
            <person name="Hauser L."/>
            <person name="Markowitz V."/>
            <person name="Cheng J.-F."/>
            <person name="Hugenholtz P."/>
            <person name="Woyke T."/>
            <person name="Wu D."/>
            <person name="Lang E."/>
            <person name="Kopitz M."/>
            <person name="Brambilla E."/>
            <person name="Klenk H.-P."/>
            <person name="Eisen J.A."/>
        </authorList>
    </citation>
    <scope>NUCLEOTIDE SEQUENCE [LARGE SCALE GENOMIC DNA]</scope>
    <source>
        <strain evidence="2">ATCC 51463 / DSM 15997 / CCUG 23171 / LMG 9086</strain>
    </source>
</reference>
<proteinExistence type="predicted"/>
<sequence length="52" mass="6135">MKNNTQNLQIISAKELANYLGVSYSTARMIKKDILSHYKKKYLTLKTRKKIF</sequence>
<dbReference type="AlphaFoldDB" id="I3ZY50"/>
<evidence type="ECO:0000313" key="1">
    <source>
        <dbReference type="EMBL" id="AFL96634.1"/>
    </source>
</evidence>
<protein>
    <recommendedName>
        <fullName evidence="3">Helix-turn-helix domain-containing protein</fullName>
    </recommendedName>
</protein>
<accession>I3ZY50</accession>
<dbReference type="Proteomes" id="UP000006051">
    <property type="component" value="Chromosome"/>
</dbReference>
<dbReference type="HOGENOM" id="CLU_3082538_0_0_10"/>
<dbReference type="STRING" id="867902.Ornrh_0427"/>
<evidence type="ECO:0008006" key="3">
    <source>
        <dbReference type="Google" id="ProtNLM"/>
    </source>
</evidence>
<dbReference type="EMBL" id="CP003283">
    <property type="protein sequence ID" value="AFL96634.1"/>
    <property type="molecule type" value="Genomic_DNA"/>
</dbReference>
<dbReference type="KEGG" id="orh:Ornrh_0427"/>
<evidence type="ECO:0000313" key="2">
    <source>
        <dbReference type="Proteomes" id="UP000006051"/>
    </source>
</evidence>
<gene>
    <name evidence="1" type="ordered locus">Ornrh_0427</name>
</gene>
<keyword evidence="2" id="KW-1185">Reference proteome</keyword>
<organism evidence="1 2">
    <name type="scientific">Ornithobacterium rhinotracheale (strain ATCC 51463 / DSM 15997 / CCUG 23171 / CIP 104009 / LMG 9086)</name>
    <dbReference type="NCBI Taxonomy" id="867902"/>
    <lineage>
        <taxon>Bacteria</taxon>
        <taxon>Pseudomonadati</taxon>
        <taxon>Bacteroidota</taxon>
        <taxon>Flavobacteriia</taxon>
        <taxon>Flavobacteriales</taxon>
        <taxon>Weeksellaceae</taxon>
        <taxon>Ornithobacterium</taxon>
    </lineage>
</organism>